<dbReference type="Pfam" id="PF12389">
    <property type="entry name" value="Peptidase_M73"/>
    <property type="match status" value="1"/>
</dbReference>
<dbReference type="Proteomes" id="UP001198983">
    <property type="component" value="Chromosome"/>
</dbReference>
<keyword evidence="1" id="KW-0732">Signal</keyword>
<protein>
    <recommendedName>
        <fullName evidence="4">Camelysin metallo-endopeptidase</fullName>
    </recommendedName>
</protein>
<sequence length="180" mass="19667">MKKNKTIAYALAATLLVGGTFVGTKALFSDKEEAYHDLVITMGNLNVDVTEGEWVNLNDKNTEATNTGSKDVFTNVKPGDRFEKKFVIKNNGTLNQKLTISGGNLLQSYSKDILVGQNFSDLNNKVLKAGESAEATIEVCIPEDTQGLFGDKEGLNLNERPTFNFNDLVAPFEINATQVN</sequence>
<evidence type="ECO:0008006" key="4">
    <source>
        <dbReference type="Google" id="ProtNLM"/>
    </source>
</evidence>
<dbReference type="RefSeq" id="WP_228416742.1">
    <property type="nucleotide sequence ID" value="NZ_CP081135.1"/>
</dbReference>
<feature type="chain" id="PRO_5043477890" description="Camelysin metallo-endopeptidase" evidence="1">
    <location>
        <begin position="23"/>
        <end position="180"/>
    </location>
</feature>
<accession>A0AAX2ZIS4</accession>
<evidence type="ECO:0000256" key="1">
    <source>
        <dbReference type="SAM" id="SignalP"/>
    </source>
</evidence>
<evidence type="ECO:0000313" key="3">
    <source>
        <dbReference type="Proteomes" id="UP001198983"/>
    </source>
</evidence>
<proteinExistence type="predicted"/>
<gene>
    <name evidence="2" type="ORF">JW646_04470</name>
</gene>
<dbReference type="KEGG" id="tem:JW646_04470"/>
<keyword evidence="3" id="KW-1185">Reference proteome</keyword>
<dbReference type="AlphaFoldDB" id="A0AAX2ZIS4"/>
<organism evidence="2 3">
    <name type="scientific">Terrisporobacter hibernicus</name>
    <dbReference type="NCBI Taxonomy" id="2813371"/>
    <lineage>
        <taxon>Bacteria</taxon>
        <taxon>Bacillati</taxon>
        <taxon>Bacillota</taxon>
        <taxon>Clostridia</taxon>
        <taxon>Peptostreptococcales</taxon>
        <taxon>Peptostreptococcaceae</taxon>
        <taxon>Terrisporobacter</taxon>
    </lineage>
</organism>
<feature type="signal peptide" evidence="1">
    <location>
        <begin position="1"/>
        <end position="22"/>
    </location>
</feature>
<dbReference type="InterPro" id="IPR022121">
    <property type="entry name" value="Peptidase_M73_camelysin"/>
</dbReference>
<dbReference type="EMBL" id="CP081135">
    <property type="protein sequence ID" value="UEL48716.1"/>
    <property type="molecule type" value="Genomic_DNA"/>
</dbReference>
<evidence type="ECO:0000313" key="2">
    <source>
        <dbReference type="EMBL" id="UEL48716.1"/>
    </source>
</evidence>
<name>A0AAX2ZIS4_9FIRM</name>
<reference evidence="2 3" key="1">
    <citation type="journal article" date="2023" name="Int. J. Syst. Evol. Microbiol.">
        <title>Terrisporobacter hibernicus sp. nov., isolated from bovine faeces in Northern Ireland.</title>
        <authorList>
            <person name="Mitchell M."/>
            <person name="Nguyen S.V."/>
            <person name="Connor M."/>
            <person name="Fairley D.J."/>
            <person name="Donoghue O."/>
            <person name="Marshall H."/>
            <person name="Koolman L."/>
            <person name="McMullan G."/>
            <person name="Schaffer K.E."/>
            <person name="McGrath J.W."/>
            <person name="Fanning S."/>
        </authorList>
    </citation>
    <scope>NUCLEOTIDE SEQUENCE [LARGE SCALE GENOMIC DNA]</scope>
    <source>
        <strain evidence="2 3">MCA3</strain>
    </source>
</reference>